<proteinExistence type="predicted"/>
<evidence type="ECO:0000313" key="4">
    <source>
        <dbReference type="Proteomes" id="UP000249818"/>
    </source>
</evidence>
<accession>A0A2X3K734</accession>
<feature type="region of interest" description="Disordered" evidence="2">
    <location>
        <begin position="333"/>
        <end position="353"/>
    </location>
</feature>
<name>A0A2X3K734_9BACT</name>
<reference evidence="4" key="1">
    <citation type="submission" date="2018-05" db="EMBL/GenBank/DDBJ databases">
        <authorList>
            <person name="Hao L."/>
        </authorList>
    </citation>
    <scope>NUCLEOTIDE SEQUENCE [LARGE SCALE GENOMIC DNA]</scope>
</reference>
<dbReference type="SUPFAM" id="SSF89796">
    <property type="entry name" value="CoA-transferase family III (CaiB/BaiF)"/>
    <property type="match status" value="1"/>
</dbReference>
<sequence length="353" mass="37780">MWMADLGAEVIKVERPGTGDETRRWGPPFVGGESAYFLAVNRGKLGISLDLGRDREALEALIRTSDVLVHNFLPKTLATLSLAYPNVQELNPRLVYTAVAGFPPGPYRHEPGFDALIQALGGLMAITGDGDRPVKVGVAIVDVLAAWAALAGTLAALLSRTKTGRGQAVETTLIECSAAGLANVSQAFLLTGVEPERRWTAHPHIVPYQAFPARDGLLMVAVGTDAQFQALCSALRRPDLATDPRFATNPDRVRNRDELVELLAKTFQSRSRAEWTTVLKGAGVPAGPVNTLRDLFGDPGLVGRLLVEVNHPTVGRYTSIGCPMSVAWPPSPLPPPRLGEHTDDVLKPLGIGS</sequence>
<evidence type="ECO:0000256" key="1">
    <source>
        <dbReference type="ARBA" id="ARBA00022679"/>
    </source>
</evidence>
<dbReference type="InterPro" id="IPR050483">
    <property type="entry name" value="CoA-transferase_III_domain"/>
</dbReference>
<dbReference type="Proteomes" id="UP000249818">
    <property type="component" value="Chromosome BARAN1"/>
</dbReference>
<keyword evidence="1" id="KW-0808">Transferase</keyword>
<dbReference type="EMBL" id="LS483254">
    <property type="protein sequence ID" value="SQD93037.1"/>
    <property type="molecule type" value="Genomic_DNA"/>
</dbReference>
<dbReference type="Gene3D" id="3.40.50.10540">
    <property type="entry name" value="Crotonobetainyl-coa:carnitine coa-transferase, domain 1"/>
    <property type="match status" value="1"/>
</dbReference>
<dbReference type="InterPro" id="IPR003673">
    <property type="entry name" value="CoA-Trfase_fam_III"/>
</dbReference>
<dbReference type="Gene3D" id="3.30.1540.10">
    <property type="entry name" value="formyl-coa transferase, domain 3"/>
    <property type="match status" value="1"/>
</dbReference>
<protein>
    <submittedName>
        <fullName evidence="3">Putative L-carnitine dehydrogenase</fullName>
    </submittedName>
</protein>
<dbReference type="InterPro" id="IPR044855">
    <property type="entry name" value="CoA-Trfase_III_dom3_sf"/>
</dbReference>
<evidence type="ECO:0000256" key="2">
    <source>
        <dbReference type="SAM" id="MobiDB-lite"/>
    </source>
</evidence>
<organism evidence="3 4">
    <name type="scientific">Candidatus Bipolaricaulis anaerobius</name>
    <dbReference type="NCBI Taxonomy" id="2026885"/>
    <lineage>
        <taxon>Bacteria</taxon>
        <taxon>Candidatus Bipolaricaulota</taxon>
        <taxon>Candidatus Bipolaricaulia</taxon>
        <taxon>Candidatus Bipolaricaulales</taxon>
        <taxon>Candidatus Bipolaricaulaceae</taxon>
        <taxon>Candidatus Bipolaricaulis</taxon>
    </lineage>
</organism>
<evidence type="ECO:0000313" key="3">
    <source>
        <dbReference type="EMBL" id="SQD93037.1"/>
    </source>
</evidence>
<dbReference type="KEGG" id="bana:BARAN1_1013"/>
<dbReference type="PANTHER" id="PTHR48207">
    <property type="entry name" value="SUCCINATE--HYDROXYMETHYLGLUTARATE COA-TRANSFERASE"/>
    <property type="match status" value="1"/>
</dbReference>
<gene>
    <name evidence="3" type="ORF">BARAN1_1013</name>
</gene>
<dbReference type="PANTHER" id="PTHR48207:SF3">
    <property type="entry name" value="SUCCINATE--HYDROXYMETHYLGLUTARATE COA-TRANSFERASE"/>
    <property type="match status" value="1"/>
</dbReference>
<dbReference type="Pfam" id="PF02515">
    <property type="entry name" value="CoA_transf_3"/>
    <property type="match status" value="1"/>
</dbReference>
<dbReference type="AlphaFoldDB" id="A0A2X3K734"/>
<dbReference type="GO" id="GO:0008410">
    <property type="term" value="F:CoA-transferase activity"/>
    <property type="evidence" value="ECO:0007669"/>
    <property type="project" value="TreeGrafter"/>
</dbReference>
<dbReference type="InterPro" id="IPR023606">
    <property type="entry name" value="CoA-Trfase_III_dom_1_sf"/>
</dbReference>
<keyword evidence="4" id="KW-1185">Reference proteome</keyword>